<comment type="caution">
    <text evidence="11">The sequence shown here is derived from an EMBL/GenBank/DDBJ whole genome shotgun (WGS) entry which is preliminary data.</text>
</comment>
<dbReference type="OrthoDB" id="9794717at2"/>
<dbReference type="RefSeq" id="WP_058964092.1">
    <property type="nucleotide sequence ID" value="NZ_CABKVM010000016.1"/>
</dbReference>
<evidence type="ECO:0000256" key="7">
    <source>
        <dbReference type="ARBA" id="ARBA00044806"/>
    </source>
</evidence>
<dbReference type="Gene3D" id="3.60.60.10">
    <property type="entry name" value="Penicillin V Acylase, Chain A"/>
    <property type="match status" value="1"/>
</dbReference>
<evidence type="ECO:0000256" key="8">
    <source>
        <dbReference type="ARBA" id="ARBA00047285"/>
    </source>
</evidence>
<feature type="domain" description="Choloylglycine hydrolase/NAAA C-terminal" evidence="10">
    <location>
        <begin position="2"/>
        <end position="310"/>
    </location>
</feature>
<dbReference type="NCBIfam" id="NF038245">
    <property type="entry name" value="bile_salt_hydro"/>
    <property type="match status" value="1"/>
</dbReference>
<name>A0A4R1R7L9_9FIRM</name>
<evidence type="ECO:0000256" key="3">
    <source>
        <dbReference type="ARBA" id="ARBA00022801"/>
    </source>
</evidence>
<dbReference type="AlphaFoldDB" id="A0A4R1R7L9"/>
<gene>
    <name evidence="11" type="ORF">EDD77_10177</name>
</gene>
<dbReference type="EMBL" id="SLUM01000001">
    <property type="protein sequence ID" value="TCL61623.1"/>
    <property type="molecule type" value="Genomic_DNA"/>
</dbReference>
<evidence type="ECO:0000256" key="5">
    <source>
        <dbReference type="ARBA" id="ARBA00044769"/>
    </source>
</evidence>
<dbReference type="PANTHER" id="PTHR35527">
    <property type="entry name" value="CHOLOYLGLYCINE HYDROLASE"/>
    <property type="match status" value="1"/>
</dbReference>
<dbReference type="PANTHER" id="PTHR35527:SF2">
    <property type="entry name" value="HYDROLASE"/>
    <property type="match status" value="1"/>
</dbReference>
<accession>A0A4R1R7L9</accession>
<dbReference type="EC" id="3.5.1.24" evidence="5"/>
<dbReference type="CDD" id="cd00542">
    <property type="entry name" value="Ntn_PVA"/>
    <property type="match status" value="1"/>
</dbReference>
<dbReference type="Proteomes" id="UP000295184">
    <property type="component" value="Unassembled WGS sequence"/>
</dbReference>
<dbReference type="InterPro" id="IPR029132">
    <property type="entry name" value="CBAH/NAAA_C"/>
</dbReference>
<evidence type="ECO:0000256" key="1">
    <source>
        <dbReference type="ARBA" id="ARBA00004860"/>
    </source>
</evidence>
<dbReference type="GO" id="GO:0006629">
    <property type="term" value="P:lipid metabolic process"/>
    <property type="evidence" value="ECO:0007669"/>
    <property type="project" value="UniProtKB-KW"/>
</dbReference>
<sequence>MCTSIAFSAPYPLFGRNLDLETPFGQQVVATPRSFAFHFHRRPAMAHHLAMIGMATVAGGVPLYAEAMNEAGLYMAGLNFPGNAYYTPAEQAAPDAVAPYELIPLVLGSCRTLKEARAMLEGIDLLGIPFAPGYPLAPLHWHIADGTGALVLEVTAEGSRLYEDPVGVLTNNPPFPVQLANLTGYQTLSAAPPENRFAPGVPLTPYGQGMGAIGLPGDCSPMGRFVRAAFLKCNSVHAAGDDAVNQFFHILDAVAMVRGSVITPEGKPDLTLYSCCADPARGVYYFKTYDNSRIHAVSLLRAPLEANTLCCWPLPGGHGFEALN</sequence>
<dbReference type="SUPFAM" id="SSF56235">
    <property type="entry name" value="N-terminal nucleophile aminohydrolases (Ntn hydrolases)"/>
    <property type="match status" value="1"/>
</dbReference>
<evidence type="ECO:0000313" key="12">
    <source>
        <dbReference type="Proteomes" id="UP000295184"/>
    </source>
</evidence>
<protein>
    <recommendedName>
        <fullName evidence="5">choloylglycine hydrolase</fullName>
        <ecNumber evidence="5">3.5.1.24</ecNumber>
    </recommendedName>
    <alternativeName>
        <fullName evidence="6">Bile salt hydrolase</fullName>
    </alternativeName>
    <alternativeName>
        <fullName evidence="7">Choloylglycine hydrolase</fullName>
    </alternativeName>
</protein>
<evidence type="ECO:0000256" key="4">
    <source>
        <dbReference type="ARBA" id="ARBA00023098"/>
    </source>
</evidence>
<reference evidence="11 12" key="1">
    <citation type="submission" date="2019-03" db="EMBL/GenBank/DDBJ databases">
        <title>Genomic Encyclopedia of Type Strains, Phase IV (KMG-IV): sequencing the most valuable type-strain genomes for metagenomic binning, comparative biology and taxonomic classification.</title>
        <authorList>
            <person name="Goeker M."/>
        </authorList>
    </citation>
    <scope>NUCLEOTIDE SEQUENCE [LARGE SCALE GENOMIC DNA]</scope>
    <source>
        <strain evidence="11 12">DSM 100451</strain>
    </source>
</reference>
<evidence type="ECO:0000256" key="9">
    <source>
        <dbReference type="ARBA" id="ARBA00048897"/>
    </source>
</evidence>
<dbReference type="GO" id="GO:0045302">
    <property type="term" value="F:choloylglycine hydrolase activity"/>
    <property type="evidence" value="ECO:0007669"/>
    <property type="project" value="UniProtKB-EC"/>
</dbReference>
<keyword evidence="4" id="KW-0443">Lipid metabolism</keyword>
<comment type="catalytic activity">
    <reaction evidence="9">
        <text>taurodeoxycholate + H2O = deoxycholate + taurine</text>
        <dbReference type="Rhea" id="RHEA:47556"/>
        <dbReference type="ChEBI" id="CHEBI:15377"/>
        <dbReference type="ChEBI" id="CHEBI:23614"/>
        <dbReference type="ChEBI" id="CHEBI:36261"/>
        <dbReference type="ChEBI" id="CHEBI:507393"/>
    </reaction>
    <physiologicalReaction direction="left-to-right" evidence="9">
        <dbReference type="Rhea" id="RHEA:47557"/>
    </physiologicalReaction>
</comment>
<comment type="similarity">
    <text evidence="2">Belongs to the peptidase C59 family.</text>
</comment>
<evidence type="ECO:0000313" key="11">
    <source>
        <dbReference type="EMBL" id="TCL61623.1"/>
    </source>
</evidence>
<dbReference type="InterPro" id="IPR052193">
    <property type="entry name" value="Peptidase_C59"/>
</dbReference>
<dbReference type="Pfam" id="PF02275">
    <property type="entry name" value="CBAH"/>
    <property type="match status" value="1"/>
</dbReference>
<organism evidence="11 12">
    <name type="scientific">Allofournierella massiliensis</name>
    <dbReference type="NCBI Taxonomy" id="1650663"/>
    <lineage>
        <taxon>Bacteria</taxon>
        <taxon>Bacillati</taxon>
        <taxon>Bacillota</taxon>
        <taxon>Clostridia</taxon>
        <taxon>Eubacteriales</taxon>
        <taxon>Oscillospiraceae</taxon>
        <taxon>Allofournierella</taxon>
    </lineage>
</organism>
<proteinExistence type="inferred from homology"/>
<evidence type="ECO:0000259" key="10">
    <source>
        <dbReference type="Pfam" id="PF02275"/>
    </source>
</evidence>
<evidence type="ECO:0000256" key="2">
    <source>
        <dbReference type="ARBA" id="ARBA00006625"/>
    </source>
</evidence>
<evidence type="ECO:0000256" key="6">
    <source>
        <dbReference type="ARBA" id="ARBA00044804"/>
    </source>
</evidence>
<keyword evidence="3 11" id="KW-0378">Hydrolase</keyword>
<dbReference type="STRING" id="1650663.GCA_001486665_01676"/>
<comment type="catalytic activity">
    <reaction evidence="8">
        <text>cholate + taurine = taurocholate + H2O</text>
        <dbReference type="Rhea" id="RHEA:47108"/>
        <dbReference type="ChEBI" id="CHEBI:15377"/>
        <dbReference type="ChEBI" id="CHEBI:29747"/>
        <dbReference type="ChEBI" id="CHEBI:36257"/>
        <dbReference type="ChEBI" id="CHEBI:507393"/>
    </reaction>
    <physiologicalReaction direction="right-to-left" evidence="8">
        <dbReference type="Rhea" id="RHEA:47110"/>
    </physiologicalReaction>
</comment>
<dbReference type="InterPro" id="IPR029055">
    <property type="entry name" value="Ntn_hydrolases_N"/>
</dbReference>
<comment type="pathway">
    <text evidence="1">Lipid metabolism; bile acid biosynthesis.</text>
</comment>
<dbReference type="InterPro" id="IPR047711">
    <property type="entry name" value="CBAH"/>
</dbReference>